<gene>
    <name evidence="2" type="primary">rbfA</name>
    <name evidence="3" type="ORF">AMJ83_03090</name>
</gene>
<sequence length="112" mass="12866">MRKERVASIIGRQISEIIAHEMKDPRLGFVTITTVDVSDDLKTAIVYFSSLNDKSEGLETLNRAKGYIRSHLANRVRMKYLPNLEFKIDNSFEYGKKIDALLDDISTEDKEQ</sequence>
<reference evidence="3 4" key="1">
    <citation type="journal article" date="2015" name="Microbiome">
        <title>Genomic resolution of linkages in carbon, nitrogen, and sulfur cycling among widespread estuary sediment bacteria.</title>
        <authorList>
            <person name="Baker B.J."/>
            <person name="Lazar C.S."/>
            <person name="Teske A.P."/>
            <person name="Dick G.J."/>
        </authorList>
    </citation>
    <scope>NUCLEOTIDE SEQUENCE [LARGE SCALE GENOMIC DNA]</scope>
    <source>
        <strain evidence="3">SM23_42</strain>
    </source>
</reference>
<dbReference type="EMBL" id="LJUJ01000004">
    <property type="protein sequence ID" value="KPK64229.1"/>
    <property type="molecule type" value="Genomic_DNA"/>
</dbReference>
<keyword evidence="1 2" id="KW-0690">Ribosome biogenesis</keyword>
<evidence type="ECO:0000256" key="2">
    <source>
        <dbReference type="HAMAP-Rule" id="MF_00003"/>
    </source>
</evidence>
<dbReference type="NCBIfam" id="TIGR00082">
    <property type="entry name" value="rbfA"/>
    <property type="match status" value="1"/>
</dbReference>
<dbReference type="SUPFAM" id="SSF89919">
    <property type="entry name" value="Ribosome-binding factor A, RbfA"/>
    <property type="match status" value="1"/>
</dbReference>
<dbReference type="GO" id="GO:0043024">
    <property type="term" value="F:ribosomal small subunit binding"/>
    <property type="evidence" value="ECO:0007669"/>
    <property type="project" value="TreeGrafter"/>
</dbReference>
<comment type="caution">
    <text evidence="3">The sequence shown here is derived from an EMBL/GenBank/DDBJ whole genome shotgun (WGS) entry which is preliminary data.</text>
</comment>
<dbReference type="PANTHER" id="PTHR33515">
    <property type="entry name" value="RIBOSOME-BINDING FACTOR A, CHLOROPLASTIC-RELATED"/>
    <property type="match status" value="1"/>
</dbReference>
<dbReference type="InterPro" id="IPR000238">
    <property type="entry name" value="RbfA"/>
</dbReference>
<dbReference type="Proteomes" id="UP000051373">
    <property type="component" value="Unassembled WGS sequence"/>
</dbReference>
<evidence type="ECO:0000313" key="4">
    <source>
        <dbReference type="Proteomes" id="UP000051373"/>
    </source>
</evidence>
<dbReference type="HAMAP" id="MF_00003">
    <property type="entry name" value="RbfA"/>
    <property type="match status" value="1"/>
</dbReference>
<dbReference type="GO" id="GO:0030490">
    <property type="term" value="P:maturation of SSU-rRNA"/>
    <property type="evidence" value="ECO:0007669"/>
    <property type="project" value="UniProtKB-UniRule"/>
</dbReference>
<evidence type="ECO:0000313" key="3">
    <source>
        <dbReference type="EMBL" id="KPK64229.1"/>
    </source>
</evidence>
<organism evidence="3 4">
    <name type="scientific">candidate division WOR_3 bacterium SM23_42</name>
    <dbReference type="NCBI Taxonomy" id="1703779"/>
    <lineage>
        <taxon>Bacteria</taxon>
        <taxon>Bacteria division WOR-3</taxon>
    </lineage>
</organism>
<comment type="function">
    <text evidence="2">One of several proteins that assist in the late maturation steps of the functional core of the 30S ribosomal subunit. Associates with free 30S ribosomal subunits (but not with 30S subunits that are part of 70S ribosomes or polysomes). Required for efficient processing of 16S rRNA. May interact with the 5'-terminal helix region of 16S rRNA.</text>
</comment>
<dbReference type="InterPro" id="IPR015946">
    <property type="entry name" value="KH_dom-like_a/b"/>
</dbReference>
<comment type="similarity">
    <text evidence="2">Belongs to the RbfA family.</text>
</comment>
<accession>A0A0S8FU41</accession>
<dbReference type="PANTHER" id="PTHR33515:SF1">
    <property type="entry name" value="RIBOSOME-BINDING FACTOR A, CHLOROPLASTIC-RELATED"/>
    <property type="match status" value="1"/>
</dbReference>
<proteinExistence type="inferred from homology"/>
<dbReference type="STRING" id="1703779.AMJ83_03090"/>
<keyword evidence="2" id="KW-0963">Cytoplasm</keyword>
<dbReference type="InterPro" id="IPR023799">
    <property type="entry name" value="RbfA_dom_sf"/>
</dbReference>
<dbReference type="Gene3D" id="3.30.300.20">
    <property type="match status" value="1"/>
</dbReference>
<evidence type="ECO:0000256" key="1">
    <source>
        <dbReference type="ARBA" id="ARBA00022517"/>
    </source>
</evidence>
<name>A0A0S8FU41_UNCW3</name>
<comment type="subunit">
    <text evidence="2">Monomer. Binds 30S ribosomal subunits, but not 50S ribosomal subunits or 70S ribosomes.</text>
</comment>
<dbReference type="AlphaFoldDB" id="A0A0S8FU41"/>
<protein>
    <recommendedName>
        <fullName evidence="2">Ribosome-binding factor A</fullName>
    </recommendedName>
</protein>
<dbReference type="PATRIC" id="fig|1703779.3.peg.616"/>
<dbReference type="GO" id="GO:0005829">
    <property type="term" value="C:cytosol"/>
    <property type="evidence" value="ECO:0007669"/>
    <property type="project" value="TreeGrafter"/>
</dbReference>
<comment type="subcellular location">
    <subcellularLocation>
        <location evidence="2">Cytoplasm</location>
    </subcellularLocation>
</comment>
<dbReference type="Pfam" id="PF02033">
    <property type="entry name" value="RBFA"/>
    <property type="match status" value="1"/>
</dbReference>